<sequence length="933" mass="100526">MSASNKTSDSIATQSSGSTKGSARSNPSSSDLSYTNAQTSTPNATTTPRSTPSDSDRFSIPSQVSPSTRAGLRGGSQGSQGNSQVRGPSQSAGWNSSSGSGSGDSSGNLGVPTILEVDESTDILDQATLPIVGADYGTDVSQYDDEKSLGEGEKLPEQVLTAEVLAALNGNKGSSKRSGVQDVPQPSASTSKKRTAHRSSAVSVVTQDSNRPPASYSSDEDGEASRTSSGRVIKLEFTQSQSQADSSSLSRSRSAPGTAATSFSASTQTDNIPSTATLGSSVGTDPHHGSESSIRAVPETQDIPGSSGPSGPTTPPRRDRTSAQRSSKSRMKGSQANIPPSRRYSRSSPDDGNIGDASNSQDSSLSPSTNSSFLQKLKEVVPAEDLPENLLKKRRRHTVKDSNPFQADPYVDEGEITDSHEQSEDRLFIRSRSASQDISYFPHDSSEFDESSAYESTSIAEEPSSLPSTNQRQRSISPSEASSKPRTSRSRELRKRHSSQNSPLSSPTRPTLRRMRSATDQLRVYKQDDCVMARWERDNYYAGVVQGRQQERYQIHFLDDTRSAVPSEFIRPLKLKLGAKMLGMKADGGEYPAIIEGIHMAPEVDQSRVDVRFDDGAMGNLSLDKISLSQAMIDKLDDTIDWTKVEVRSAHPPKTTDTLEILPVQSSSASAPSTPRKNTARKQLSGRVSSGSLTPSRRGQVDAGLLSPSRRGKDLFKQLTFVLSLTGPGGSSELLTTTVRKITKEGGTVADDFPAVVENGVLRPNVILITVSAIRTNKYIEALAWNIPRLTYRWVDACVQHRQLLPYQSFLLPTGFSTELDTVISSTPLDDRGVFDGLTIGLYANQALLVVWSRILRAAGATVVTINSRAGDMGCNYIVFSSIDRHNKYCEKNAVVPPLATEWVTQCLINQRVLPIHGHPSYTTILPPVQKAT</sequence>
<dbReference type="PROSITE" id="PS50172">
    <property type="entry name" value="BRCT"/>
    <property type="match status" value="2"/>
</dbReference>
<keyword evidence="7" id="KW-1185">Reference proteome</keyword>
<dbReference type="PANTHER" id="PTHR15321">
    <property type="entry name" value="TUMOR SUPPRESSOR P53-BINDING PROTEIN 1"/>
    <property type="match status" value="1"/>
</dbReference>
<feature type="compositionally biased region" description="Polar residues" evidence="4">
    <location>
        <begin position="499"/>
        <end position="509"/>
    </location>
</feature>
<dbReference type="InterPro" id="IPR047252">
    <property type="entry name" value="TP53BP1-like"/>
</dbReference>
<feature type="compositionally biased region" description="Polar residues" evidence="4">
    <location>
        <begin position="1"/>
        <end position="44"/>
    </location>
</feature>
<feature type="domain" description="BRCT" evidence="5">
    <location>
        <begin position="711"/>
        <end position="812"/>
    </location>
</feature>
<comment type="caution">
    <text evidence="6">The sequence shown here is derived from an EMBL/GenBank/DDBJ whole genome shotgun (WGS) entry which is preliminary data.</text>
</comment>
<evidence type="ECO:0000313" key="7">
    <source>
        <dbReference type="Proteomes" id="UP000726737"/>
    </source>
</evidence>
<feature type="region of interest" description="Disordered" evidence="4">
    <location>
        <begin position="1"/>
        <end position="114"/>
    </location>
</feature>
<feature type="compositionally biased region" description="Low complexity" evidence="4">
    <location>
        <begin position="358"/>
        <end position="372"/>
    </location>
</feature>
<feature type="region of interest" description="Disordered" evidence="4">
    <location>
        <begin position="128"/>
        <end position="155"/>
    </location>
</feature>
<dbReference type="GO" id="GO:0005634">
    <property type="term" value="C:nucleus"/>
    <property type="evidence" value="ECO:0007669"/>
    <property type="project" value="UniProtKB-SubCell"/>
</dbReference>
<dbReference type="CDD" id="cd17745">
    <property type="entry name" value="BRCT_p53bp1_rpt1"/>
    <property type="match status" value="1"/>
</dbReference>
<dbReference type="PANTHER" id="PTHR15321:SF3">
    <property type="entry name" value="TP53-BINDING PROTEIN 1"/>
    <property type="match status" value="1"/>
</dbReference>
<evidence type="ECO:0000256" key="1">
    <source>
        <dbReference type="ARBA" id="ARBA00004123"/>
    </source>
</evidence>
<evidence type="ECO:0000256" key="4">
    <source>
        <dbReference type="SAM" id="MobiDB-lite"/>
    </source>
</evidence>
<dbReference type="InterPro" id="IPR047249">
    <property type="entry name" value="BRCT_p53bp1-like_rpt1"/>
</dbReference>
<accession>A0A9P6QEZ6</accession>
<dbReference type="Proteomes" id="UP000726737">
    <property type="component" value="Unassembled WGS sequence"/>
</dbReference>
<dbReference type="InterPro" id="IPR036420">
    <property type="entry name" value="BRCT_dom_sf"/>
</dbReference>
<dbReference type="InterPro" id="IPR047250">
    <property type="entry name" value="BRCT_p53bp1-like_rpt2"/>
</dbReference>
<evidence type="ECO:0000256" key="3">
    <source>
        <dbReference type="ARBA" id="ARBA00023242"/>
    </source>
</evidence>
<reference evidence="6" key="1">
    <citation type="journal article" date="2020" name="Fungal Divers.">
        <title>Resolving the Mortierellaceae phylogeny through synthesis of multi-gene phylogenetics and phylogenomics.</title>
        <authorList>
            <person name="Vandepol N."/>
            <person name="Liber J."/>
            <person name="Desiro A."/>
            <person name="Na H."/>
            <person name="Kennedy M."/>
            <person name="Barry K."/>
            <person name="Grigoriev I.V."/>
            <person name="Miller A.N."/>
            <person name="O'Donnell K."/>
            <person name="Stajich J.E."/>
            <person name="Bonito G."/>
        </authorList>
    </citation>
    <scope>NUCLEOTIDE SEQUENCE</scope>
    <source>
        <strain evidence="6">KOD948</strain>
    </source>
</reference>
<feature type="region of interest" description="Disordered" evidence="4">
    <location>
        <begin position="167"/>
        <end position="520"/>
    </location>
</feature>
<keyword evidence="3" id="KW-0539">Nucleus</keyword>
<feature type="domain" description="BRCT" evidence="5">
    <location>
        <begin position="830"/>
        <end position="921"/>
    </location>
</feature>
<feature type="compositionally biased region" description="Polar residues" evidence="4">
    <location>
        <begin position="664"/>
        <end position="677"/>
    </location>
</feature>
<evidence type="ECO:0000259" key="5">
    <source>
        <dbReference type="PROSITE" id="PS50172"/>
    </source>
</evidence>
<dbReference type="CDD" id="cd17724">
    <property type="entry name" value="BRCT_p53bp1_rpt2"/>
    <property type="match status" value="1"/>
</dbReference>
<evidence type="ECO:0000313" key="6">
    <source>
        <dbReference type="EMBL" id="KAG0265084.1"/>
    </source>
</evidence>
<dbReference type="GO" id="GO:0045944">
    <property type="term" value="P:positive regulation of transcription by RNA polymerase II"/>
    <property type="evidence" value="ECO:0007669"/>
    <property type="project" value="TreeGrafter"/>
</dbReference>
<dbReference type="SUPFAM" id="SSF52113">
    <property type="entry name" value="BRCT domain"/>
    <property type="match status" value="2"/>
</dbReference>
<gene>
    <name evidence="6" type="ORF">BG011_005487</name>
</gene>
<feature type="compositionally biased region" description="Low complexity" evidence="4">
    <location>
        <begin position="79"/>
        <end position="107"/>
    </location>
</feature>
<feature type="region of interest" description="Disordered" evidence="4">
    <location>
        <begin position="654"/>
        <end position="706"/>
    </location>
</feature>
<dbReference type="Pfam" id="PF18428">
    <property type="entry name" value="BRCT_3"/>
    <property type="match status" value="1"/>
</dbReference>
<feature type="compositionally biased region" description="Polar residues" evidence="4">
    <location>
        <begin position="171"/>
        <end position="190"/>
    </location>
</feature>
<dbReference type="GO" id="GO:0000077">
    <property type="term" value="P:DNA damage checkpoint signaling"/>
    <property type="evidence" value="ECO:0007669"/>
    <property type="project" value="TreeGrafter"/>
</dbReference>
<dbReference type="OrthoDB" id="129353at2759"/>
<protein>
    <recommendedName>
        <fullName evidence="5">BRCT domain-containing protein</fullName>
    </recommendedName>
</protein>
<feature type="compositionally biased region" description="Basic and acidic residues" evidence="4">
    <location>
        <begin position="417"/>
        <end position="428"/>
    </location>
</feature>
<feature type="compositionally biased region" description="Polar residues" evidence="4">
    <location>
        <begin position="198"/>
        <end position="217"/>
    </location>
</feature>
<comment type="subcellular location">
    <subcellularLocation>
        <location evidence="1">Nucleus</location>
    </subcellularLocation>
</comment>
<dbReference type="EMBL" id="JAAAJA010000038">
    <property type="protein sequence ID" value="KAG0265084.1"/>
    <property type="molecule type" value="Genomic_DNA"/>
</dbReference>
<dbReference type="Gene3D" id="3.40.50.10190">
    <property type="entry name" value="BRCT domain"/>
    <property type="match status" value="2"/>
</dbReference>
<evidence type="ECO:0000256" key="2">
    <source>
        <dbReference type="ARBA" id="ARBA00022763"/>
    </source>
</evidence>
<dbReference type="AlphaFoldDB" id="A0A9P6QEZ6"/>
<dbReference type="GO" id="GO:0042393">
    <property type="term" value="F:histone binding"/>
    <property type="evidence" value="ECO:0007669"/>
    <property type="project" value="TreeGrafter"/>
</dbReference>
<feature type="compositionally biased region" description="Polar residues" evidence="4">
    <location>
        <begin position="453"/>
        <end position="485"/>
    </location>
</feature>
<organism evidence="6 7">
    <name type="scientific">Mortierella polycephala</name>
    <dbReference type="NCBI Taxonomy" id="41804"/>
    <lineage>
        <taxon>Eukaryota</taxon>
        <taxon>Fungi</taxon>
        <taxon>Fungi incertae sedis</taxon>
        <taxon>Mucoromycota</taxon>
        <taxon>Mortierellomycotina</taxon>
        <taxon>Mortierellomycetes</taxon>
        <taxon>Mortierellales</taxon>
        <taxon>Mortierellaceae</taxon>
        <taxon>Mortierella</taxon>
    </lineage>
</organism>
<feature type="compositionally biased region" description="Basic and acidic residues" evidence="4">
    <location>
        <begin position="144"/>
        <end position="155"/>
    </location>
</feature>
<dbReference type="Pfam" id="PF00533">
    <property type="entry name" value="BRCT"/>
    <property type="match status" value="1"/>
</dbReference>
<proteinExistence type="predicted"/>
<dbReference type="InterPro" id="IPR001357">
    <property type="entry name" value="BRCT_dom"/>
</dbReference>
<name>A0A9P6QEZ6_9FUNG</name>
<feature type="compositionally biased region" description="Polar residues" evidence="4">
    <location>
        <begin position="686"/>
        <end position="697"/>
    </location>
</feature>
<dbReference type="Gene3D" id="2.30.30.140">
    <property type="match status" value="1"/>
</dbReference>
<feature type="compositionally biased region" description="Low complexity" evidence="4">
    <location>
        <begin position="239"/>
        <end position="269"/>
    </location>
</feature>
<feature type="compositionally biased region" description="Polar residues" evidence="4">
    <location>
        <begin position="270"/>
        <end position="283"/>
    </location>
</feature>
<feature type="compositionally biased region" description="Basic residues" evidence="4">
    <location>
        <begin position="486"/>
        <end position="498"/>
    </location>
</feature>
<keyword evidence="2" id="KW-0227">DNA damage</keyword>